<name>A0A150J6I6_9EURY</name>
<protein>
    <submittedName>
        <fullName evidence="5">EcoKI restriction-modification system protein HsdS</fullName>
    </submittedName>
</protein>
<reference evidence="5 6" key="1">
    <citation type="journal article" date="2016" name="ISME J.">
        <title>Chasing the elusive Euryarchaeota class WSA2: genomes reveal a uniquely fastidious methyl-reducing methanogen.</title>
        <authorList>
            <person name="Nobu M.K."/>
            <person name="Narihiro T."/>
            <person name="Kuroda K."/>
            <person name="Mei R."/>
            <person name="Liu W.T."/>
        </authorList>
    </citation>
    <scope>NUCLEOTIDE SEQUENCE [LARGE SCALE GENOMIC DNA]</scope>
    <source>
        <strain evidence="5">U1lsi0528_Bin055</strain>
    </source>
</reference>
<evidence type="ECO:0000313" key="5">
    <source>
        <dbReference type="EMBL" id="KYC52849.1"/>
    </source>
</evidence>
<dbReference type="EMBL" id="LNGC01000015">
    <property type="protein sequence ID" value="KYC52849.1"/>
    <property type="molecule type" value="Genomic_DNA"/>
</dbReference>
<keyword evidence="2" id="KW-0680">Restriction system</keyword>
<feature type="domain" description="Type I restriction modification DNA specificity" evidence="4">
    <location>
        <begin position="19"/>
        <end position="188"/>
    </location>
</feature>
<sequence>MISEGNEFKESQNRMTKYKWRKLKIGDTCFLVKNSYSPTKNENKSYIGLEHIGQGTLKLVGIGNSEEIKSVKLMFKSGNILFGKLRPYFRKVYMPNFDGVCSTDFFVIQEKKEFDNKYLFYFFSSWDIVNEATKSSEGTRMPRASWEYLSNLKRIFPPLPDQKVIAKVLSDLDDKIELNNEMNKTLEEIGQILFRRWFTDFEFPDENGNPYQSSGGEMIYSRELGKDIPKEWKVEKVRNIIDHYIGGGWGSEKEENTNSIGSFVIRGTDFSHIKFGNVKNIPFRYHKKSTYNVRCLKPFDFILEISGGSYGQPVGRTLLITPQLLGQLGNNAICASFCKLMRLKSKISPFYFDLYLNELYSNKKIMLYQQQSTGISNFNFEFFLDDVNIFITDEKSSCKMDNILSTLYLIISKNRLENQFLSELRDTLLPKLMSGEIRVPLEANQ</sequence>
<accession>A0A150J6I6</accession>
<dbReference type="PATRIC" id="fig|1705409.3.peg.563"/>
<dbReference type="PANTHER" id="PTHR30408">
    <property type="entry name" value="TYPE-1 RESTRICTION ENZYME ECOKI SPECIFICITY PROTEIN"/>
    <property type="match status" value="1"/>
</dbReference>
<evidence type="ECO:0000313" key="6">
    <source>
        <dbReference type="Proteomes" id="UP000075398"/>
    </source>
</evidence>
<dbReference type="InterPro" id="IPR052021">
    <property type="entry name" value="Type-I_RS_S_subunit"/>
</dbReference>
<dbReference type="PANTHER" id="PTHR30408:SF13">
    <property type="entry name" value="TYPE I RESTRICTION ENZYME HINDI SPECIFICITY SUBUNIT"/>
    <property type="match status" value="1"/>
</dbReference>
<dbReference type="InterPro" id="IPR044946">
    <property type="entry name" value="Restrct_endonuc_typeI_TRD_sf"/>
</dbReference>
<proteinExistence type="inferred from homology"/>
<gene>
    <name evidence="5" type="ORF">AMQ22_00544</name>
</gene>
<dbReference type="GO" id="GO:0003677">
    <property type="term" value="F:DNA binding"/>
    <property type="evidence" value="ECO:0007669"/>
    <property type="project" value="UniProtKB-KW"/>
</dbReference>
<dbReference type="SUPFAM" id="SSF116734">
    <property type="entry name" value="DNA methylase specificity domain"/>
    <property type="match status" value="2"/>
</dbReference>
<dbReference type="Gene3D" id="3.90.220.20">
    <property type="entry name" value="DNA methylase specificity domains"/>
    <property type="match status" value="2"/>
</dbReference>
<keyword evidence="3" id="KW-0238">DNA-binding</keyword>
<evidence type="ECO:0000256" key="1">
    <source>
        <dbReference type="ARBA" id="ARBA00010923"/>
    </source>
</evidence>
<organism evidence="5 6">
    <name type="scientific">Candidatus Methanofastidiosum methylothiophilum</name>
    <dbReference type="NCBI Taxonomy" id="1705564"/>
    <lineage>
        <taxon>Archaea</taxon>
        <taxon>Methanobacteriati</taxon>
        <taxon>Methanobacteriota</taxon>
        <taxon>Stenosarchaea group</taxon>
        <taxon>Candidatus Methanofastidiosia</taxon>
        <taxon>Candidatus Methanofastidiosales</taxon>
        <taxon>Candidatus Methanofastidiosaceae</taxon>
        <taxon>Candidatus Methanofastidiosum</taxon>
    </lineage>
</organism>
<evidence type="ECO:0000259" key="4">
    <source>
        <dbReference type="Pfam" id="PF01420"/>
    </source>
</evidence>
<dbReference type="AlphaFoldDB" id="A0A150J6I6"/>
<evidence type="ECO:0000256" key="2">
    <source>
        <dbReference type="ARBA" id="ARBA00022747"/>
    </source>
</evidence>
<evidence type="ECO:0000256" key="3">
    <source>
        <dbReference type="ARBA" id="ARBA00023125"/>
    </source>
</evidence>
<comment type="similarity">
    <text evidence="1">Belongs to the type-I restriction system S methylase family.</text>
</comment>
<dbReference type="InterPro" id="IPR000055">
    <property type="entry name" value="Restrct_endonuc_typeI_TRD"/>
</dbReference>
<dbReference type="Proteomes" id="UP000075398">
    <property type="component" value="Unassembled WGS sequence"/>
</dbReference>
<dbReference type="GO" id="GO:0009307">
    <property type="term" value="P:DNA restriction-modification system"/>
    <property type="evidence" value="ECO:0007669"/>
    <property type="project" value="UniProtKB-KW"/>
</dbReference>
<comment type="caution">
    <text evidence="5">The sequence shown here is derived from an EMBL/GenBank/DDBJ whole genome shotgun (WGS) entry which is preliminary data.</text>
</comment>
<dbReference type="Pfam" id="PF01420">
    <property type="entry name" value="Methylase_S"/>
    <property type="match status" value="1"/>
</dbReference>